<proteinExistence type="predicted"/>
<organism evidence="2 3">
    <name type="scientific">Rubellicoccus peritrichatus</name>
    <dbReference type="NCBI Taxonomy" id="3080537"/>
    <lineage>
        <taxon>Bacteria</taxon>
        <taxon>Pseudomonadati</taxon>
        <taxon>Verrucomicrobiota</taxon>
        <taxon>Opitutia</taxon>
        <taxon>Puniceicoccales</taxon>
        <taxon>Cerasicoccaceae</taxon>
        <taxon>Rubellicoccus</taxon>
    </lineage>
</organism>
<gene>
    <name evidence="2" type="ORF">RZN69_02275</name>
</gene>
<feature type="signal peptide" evidence="1">
    <location>
        <begin position="1"/>
        <end position="19"/>
    </location>
</feature>
<protein>
    <submittedName>
        <fullName evidence="2">TorF family putative porin</fullName>
    </submittedName>
</protein>
<accession>A0AAQ3QVR3</accession>
<feature type="chain" id="PRO_5042910748" evidence="1">
    <location>
        <begin position="20"/>
        <end position="260"/>
    </location>
</feature>
<dbReference type="EMBL" id="CP136920">
    <property type="protein sequence ID" value="WOO41898.1"/>
    <property type="molecule type" value="Genomic_DNA"/>
</dbReference>
<evidence type="ECO:0000313" key="3">
    <source>
        <dbReference type="Proteomes" id="UP001304300"/>
    </source>
</evidence>
<name>A0AAQ3QVR3_9BACT</name>
<keyword evidence="1" id="KW-0732">Signal</keyword>
<dbReference type="KEGG" id="puo:RZN69_02275"/>
<dbReference type="RefSeq" id="WP_317834382.1">
    <property type="nucleotide sequence ID" value="NZ_CP136920.1"/>
</dbReference>
<reference evidence="2 3" key="1">
    <citation type="submission" date="2023-10" db="EMBL/GenBank/DDBJ databases">
        <title>Rubellicoccus peritrichatus gen. nov., sp. nov., isolated from an algae of coral reef tank.</title>
        <authorList>
            <person name="Luo J."/>
        </authorList>
    </citation>
    <scope>NUCLEOTIDE SEQUENCE [LARGE SCALE GENOMIC DNA]</scope>
    <source>
        <strain evidence="2 3">CR14</strain>
    </source>
</reference>
<keyword evidence="3" id="KW-1185">Reference proteome</keyword>
<sequence length="260" mass="27754">MKKFIASLAIATAAAGLSAQETGSSISDLSITGTFDFETQYVFRGVALAQQSFQPSVEFGFPVLGGDLYTGVWTNQPITNGTANEIDFYGGFAYPVTDMFTVDVGFTYYWYPEGVGATPGISQTREIYVGVSADVILSPALYFYYDFDLEQTVLEGSIGYSFDLGEYIGTEGVSFDLGGYLGWLNADAANGSQRGGVAKAGNGYTYLGVTADLVYAFSENVSSSLGVRYSYNNDGTLAQGAITTGKENNLWFGATLGFAY</sequence>
<dbReference type="Proteomes" id="UP001304300">
    <property type="component" value="Chromosome"/>
</dbReference>
<dbReference type="NCBIfam" id="TIGR02001">
    <property type="entry name" value="gcw_chp"/>
    <property type="match status" value="1"/>
</dbReference>
<dbReference type="InterPro" id="IPR010239">
    <property type="entry name" value="CHP02001"/>
</dbReference>
<evidence type="ECO:0000256" key="1">
    <source>
        <dbReference type="SAM" id="SignalP"/>
    </source>
</evidence>
<dbReference type="AlphaFoldDB" id="A0AAQ3QVR3"/>
<evidence type="ECO:0000313" key="2">
    <source>
        <dbReference type="EMBL" id="WOO41898.1"/>
    </source>
</evidence>